<dbReference type="Proteomes" id="UP000707451">
    <property type="component" value="Unassembled WGS sequence"/>
</dbReference>
<name>A0A9P8BY46_9FUNG</name>
<dbReference type="EMBL" id="JAHRHY010000001">
    <property type="protein sequence ID" value="KAG9072685.1"/>
    <property type="molecule type" value="Genomic_DNA"/>
</dbReference>
<protein>
    <submittedName>
        <fullName evidence="1">Uncharacterized protein</fullName>
    </submittedName>
</protein>
<evidence type="ECO:0000313" key="1">
    <source>
        <dbReference type="EMBL" id="KAG9072685.1"/>
    </source>
</evidence>
<dbReference type="Pfam" id="PF06080">
    <property type="entry name" value="DUF938"/>
    <property type="match status" value="1"/>
</dbReference>
<dbReference type="AlphaFoldDB" id="A0A9P8BY46"/>
<dbReference type="InterPro" id="IPR010342">
    <property type="entry name" value="DUF938"/>
</dbReference>
<organism evidence="1 2">
    <name type="scientific">Linnemannia hyalina</name>
    <dbReference type="NCBI Taxonomy" id="64524"/>
    <lineage>
        <taxon>Eukaryota</taxon>
        <taxon>Fungi</taxon>
        <taxon>Fungi incertae sedis</taxon>
        <taxon>Mucoromycota</taxon>
        <taxon>Mortierellomycotina</taxon>
        <taxon>Mortierellomycetes</taxon>
        <taxon>Mortierellales</taxon>
        <taxon>Mortierellaceae</taxon>
        <taxon>Linnemannia</taxon>
    </lineage>
</organism>
<evidence type="ECO:0000313" key="2">
    <source>
        <dbReference type="Proteomes" id="UP000707451"/>
    </source>
</evidence>
<dbReference type="OrthoDB" id="10258744at2759"/>
<comment type="caution">
    <text evidence="1">The sequence shown here is derived from an EMBL/GenBank/DDBJ whole genome shotgun (WGS) entry which is preliminary data.</text>
</comment>
<reference evidence="1" key="1">
    <citation type="submission" date="2021-06" db="EMBL/GenBank/DDBJ databases">
        <title>Genome Sequence of Mortierella hyaline Strain SCG-10, a Cold-Adapted, Nitrate-Reducing Fungus Isolated from Soil in Minnesota, USA.</title>
        <authorList>
            <person name="Aldossari N."/>
        </authorList>
    </citation>
    <scope>NUCLEOTIDE SEQUENCE</scope>
    <source>
        <strain evidence="1">SCG-10</strain>
    </source>
</reference>
<gene>
    <name evidence="1" type="ORF">KI688_000457</name>
</gene>
<keyword evidence="2" id="KW-1185">Reference proteome</keyword>
<sequence>MSPSTAATTAQVFDNGVIKQASSKPATSSRGRLGIETARLALLGNLPESPFELNATKADHWHAVSYAAIASAGYDLVITTNVVHIASPTVTLGVIRGSGQTPKPVGRFILLYGAFKKNGKFGTERHAQVGQFHEN</sequence>
<accession>A0A9P8BY46</accession>
<proteinExistence type="predicted"/>